<dbReference type="Proteomes" id="UP001187531">
    <property type="component" value="Unassembled WGS sequence"/>
</dbReference>
<feature type="region of interest" description="Disordered" evidence="1">
    <location>
        <begin position="59"/>
        <end position="91"/>
    </location>
</feature>
<dbReference type="AlphaFoldDB" id="A0AA88IGD9"/>
<organism evidence="2 3">
    <name type="scientific">Artemia franciscana</name>
    <name type="common">Brine shrimp</name>
    <name type="synonym">Artemia sanfranciscana</name>
    <dbReference type="NCBI Taxonomy" id="6661"/>
    <lineage>
        <taxon>Eukaryota</taxon>
        <taxon>Metazoa</taxon>
        <taxon>Ecdysozoa</taxon>
        <taxon>Arthropoda</taxon>
        <taxon>Crustacea</taxon>
        <taxon>Branchiopoda</taxon>
        <taxon>Anostraca</taxon>
        <taxon>Artemiidae</taxon>
        <taxon>Artemia</taxon>
    </lineage>
</organism>
<name>A0AA88IGD9_ARTSF</name>
<dbReference type="EMBL" id="JAVRJZ010000001">
    <property type="protein sequence ID" value="KAK2726759.1"/>
    <property type="molecule type" value="Genomic_DNA"/>
</dbReference>
<keyword evidence="3" id="KW-1185">Reference proteome</keyword>
<proteinExistence type="predicted"/>
<gene>
    <name evidence="2" type="ORF">QYM36_007560</name>
</gene>
<evidence type="ECO:0000313" key="2">
    <source>
        <dbReference type="EMBL" id="KAK2726759.1"/>
    </source>
</evidence>
<protein>
    <submittedName>
        <fullName evidence="2">Uncharacterized protein</fullName>
    </submittedName>
</protein>
<comment type="caution">
    <text evidence="2">The sequence shown here is derived from an EMBL/GenBank/DDBJ whole genome shotgun (WGS) entry which is preliminary data.</text>
</comment>
<evidence type="ECO:0000256" key="1">
    <source>
        <dbReference type="SAM" id="MobiDB-lite"/>
    </source>
</evidence>
<sequence>MMVCLYVLVKFFYKNMFEASEQIFVKKQANSRGSHELRHFFDEVIFVIEGLDLGNQFRRSADGGTQVPELGKNDTLTDQQKSTEHGPNQPAITFPVVKKNLNIEKKAKVTAHEKK</sequence>
<feature type="non-terminal residue" evidence="2">
    <location>
        <position position="1"/>
    </location>
</feature>
<reference evidence="2" key="1">
    <citation type="submission" date="2023-07" db="EMBL/GenBank/DDBJ databases">
        <title>Chromosome-level genome assembly of Artemia franciscana.</title>
        <authorList>
            <person name="Jo E."/>
        </authorList>
    </citation>
    <scope>NUCLEOTIDE SEQUENCE</scope>
    <source>
        <tissue evidence="2">Whole body</tissue>
    </source>
</reference>
<evidence type="ECO:0000313" key="3">
    <source>
        <dbReference type="Proteomes" id="UP001187531"/>
    </source>
</evidence>
<accession>A0AA88IGD9</accession>